<feature type="region of interest" description="Disordered" evidence="19">
    <location>
        <begin position="911"/>
        <end position="980"/>
    </location>
</feature>
<dbReference type="Pfam" id="PF00063">
    <property type="entry name" value="Myosin_head"/>
    <property type="match status" value="2"/>
</dbReference>
<feature type="compositionally biased region" description="Basic and acidic residues" evidence="19">
    <location>
        <begin position="958"/>
        <end position="974"/>
    </location>
</feature>
<dbReference type="InterPro" id="IPR000048">
    <property type="entry name" value="IQ_motif_EF-hand-BS"/>
</dbReference>
<evidence type="ECO:0000256" key="6">
    <source>
        <dbReference type="ARBA" id="ARBA00022679"/>
    </source>
</evidence>
<evidence type="ECO:0000256" key="15">
    <source>
        <dbReference type="ARBA" id="ARBA00047899"/>
    </source>
</evidence>
<dbReference type="PANTHER" id="PTHR46256:SF5">
    <property type="entry name" value="MYOSIN-IIIB-LIKE"/>
    <property type="match status" value="1"/>
</dbReference>
<evidence type="ECO:0000256" key="16">
    <source>
        <dbReference type="ARBA" id="ARBA00048679"/>
    </source>
</evidence>
<dbReference type="SMART" id="SM00015">
    <property type="entry name" value="IQ"/>
    <property type="match status" value="1"/>
</dbReference>
<keyword evidence="13" id="KW-0206">Cytoskeleton</keyword>
<dbReference type="AlphaFoldDB" id="A0A812DCU0"/>
<name>A0A812DCU0_ACAPH</name>
<keyword evidence="7" id="KW-0677">Repeat</keyword>
<dbReference type="GO" id="GO:0016459">
    <property type="term" value="C:myosin complex"/>
    <property type="evidence" value="ECO:0007669"/>
    <property type="project" value="UniProtKB-KW"/>
</dbReference>
<dbReference type="Gene3D" id="3.40.850.10">
    <property type="entry name" value="Kinesin motor domain"/>
    <property type="match status" value="2"/>
</dbReference>
<dbReference type="PROSITE" id="PS51456">
    <property type="entry name" value="MYOSIN_MOTOR"/>
    <property type="match status" value="1"/>
</dbReference>
<dbReference type="PRINTS" id="PR00193">
    <property type="entry name" value="MYOSINHEAVY"/>
</dbReference>
<dbReference type="PROSITE" id="PS50096">
    <property type="entry name" value="IQ"/>
    <property type="match status" value="1"/>
</dbReference>
<dbReference type="Pfam" id="PF00017">
    <property type="entry name" value="SH2"/>
    <property type="match status" value="1"/>
</dbReference>
<dbReference type="InterPro" id="IPR036860">
    <property type="entry name" value="SH2_dom_sf"/>
</dbReference>
<evidence type="ECO:0000259" key="21">
    <source>
        <dbReference type="PROSITE" id="PS51456"/>
    </source>
</evidence>
<feature type="binding site" evidence="18">
    <location>
        <begin position="106"/>
        <end position="113"/>
    </location>
    <ligand>
        <name>ATP</name>
        <dbReference type="ChEBI" id="CHEBI:30616"/>
    </ligand>
</feature>
<evidence type="ECO:0000256" key="11">
    <source>
        <dbReference type="ARBA" id="ARBA00023123"/>
    </source>
</evidence>
<dbReference type="InterPro" id="IPR027417">
    <property type="entry name" value="P-loop_NTPase"/>
</dbReference>
<comment type="catalytic activity">
    <reaction evidence="15">
        <text>L-threonyl-[protein] + ATP = O-phospho-L-threonyl-[protein] + ADP + H(+)</text>
        <dbReference type="Rhea" id="RHEA:46608"/>
        <dbReference type="Rhea" id="RHEA-COMP:11060"/>
        <dbReference type="Rhea" id="RHEA-COMP:11605"/>
        <dbReference type="ChEBI" id="CHEBI:15378"/>
        <dbReference type="ChEBI" id="CHEBI:30013"/>
        <dbReference type="ChEBI" id="CHEBI:30616"/>
        <dbReference type="ChEBI" id="CHEBI:61977"/>
        <dbReference type="ChEBI" id="CHEBI:456216"/>
        <dbReference type="EC" id="2.7.11.1"/>
    </reaction>
</comment>
<dbReference type="InterPro" id="IPR036961">
    <property type="entry name" value="Kinesin_motor_dom_sf"/>
</dbReference>
<comment type="catalytic activity">
    <reaction evidence="16">
        <text>L-seryl-[protein] + ATP = O-phospho-L-seryl-[protein] + ADP + H(+)</text>
        <dbReference type="Rhea" id="RHEA:17989"/>
        <dbReference type="Rhea" id="RHEA-COMP:9863"/>
        <dbReference type="Rhea" id="RHEA-COMP:11604"/>
        <dbReference type="ChEBI" id="CHEBI:15378"/>
        <dbReference type="ChEBI" id="CHEBI:29999"/>
        <dbReference type="ChEBI" id="CHEBI:30616"/>
        <dbReference type="ChEBI" id="CHEBI:83421"/>
        <dbReference type="ChEBI" id="CHEBI:456216"/>
        <dbReference type="EC" id="2.7.11.1"/>
    </reaction>
</comment>
<dbReference type="EMBL" id="CAHIKZ030003054">
    <property type="protein sequence ID" value="CAE1295619.1"/>
    <property type="molecule type" value="Genomic_DNA"/>
</dbReference>
<evidence type="ECO:0000256" key="10">
    <source>
        <dbReference type="ARBA" id="ARBA00022840"/>
    </source>
</evidence>
<keyword evidence="8 18" id="KW-0547">Nucleotide-binding</keyword>
<evidence type="ECO:0000256" key="7">
    <source>
        <dbReference type="ARBA" id="ARBA00022737"/>
    </source>
</evidence>
<dbReference type="Gene3D" id="1.20.120.720">
    <property type="entry name" value="Myosin VI head, motor domain, U50 subdomain"/>
    <property type="match status" value="1"/>
</dbReference>
<dbReference type="SMART" id="SM00252">
    <property type="entry name" value="SH2"/>
    <property type="match status" value="1"/>
</dbReference>
<keyword evidence="6" id="KW-0808">Transferase</keyword>
<reference evidence="22" key="1">
    <citation type="submission" date="2021-01" db="EMBL/GenBank/DDBJ databases">
        <authorList>
            <person name="Li R."/>
            <person name="Bekaert M."/>
        </authorList>
    </citation>
    <scope>NUCLEOTIDE SEQUENCE</scope>
    <source>
        <strain evidence="22">Farmed</strain>
    </source>
</reference>
<comment type="caution">
    <text evidence="22">The sequence shown here is derived from an EMBL/GenBank/DDBJ whole genome shotgun (WGS) entry which is preliminary data.</text>
</comment>
<comment type="similarity">
    <text evidence="18">Belongs to the TRAFAC class myosin-kinesin ATPase superfamily. Myosin family.</text>
</comment>
<keyword evidence="5" id="KW-0723">Serine/threonine-protein kinase</keyword>
<dbReference type="OrthoDB" id="6108017at2759"/>
<dbReference type="Gene3D" id="1.20.58.530">
    <property type="match status" value="1"/>
</dbReference>
<dbReference type="PRINTS" id="PR00401">
    <property type="entry name" value="SH2DOMAIN"/>
</dbReference>
<evidence type="ECO:0000256" key="3">
    <source>
        <dbReference type="ARBA" id="ARBA00012513"/>
    </source>
</evidence>
<keyword evidence="9" id="KW-0418">Kinase</keyword>
<dbReference type="SUPFAM" id="SSF55550">
    <property type="entry name" value="SH2 domain"/>
    <property type="match status" value="1"/>
</dbReference>
<evidence type="ECO:0000256" key="17">
    <source>
        <dbReference type="PROSITE-ProRule" id="PRU00191"/>
    </source>
</evidence>
<evidence type="ECO:0000313" key="22">
    <source>
        <dbReference type="EMBL" id="CAE1295619.1"/>
    </source>
</evidence>
<dbReference type="GO" id="GO:0005524">
    <property type="term" value="F:ATP binding"/>
    <property type="evidence" value="ECO:0007669"/>
    <property type="project" value="UniProtKB-UniRule"/>
</dbReference>
<sequence>MIDESFTRGEVEDLTSLSKLDEQALLEELQARYQKNLIYTYIGDILIAVNPFRDLGIYEKETSEKYGHARKSDNPPHIFAMADIAYQNMLGIGNQTPQNQCILISGESGAGKTESTKLIMKQLMELCKSNSQLEQQIIQVNPLLEAFGNAQTLMNDNSTGLSDENKKALLLTDTKEFRYMHNSHEIVKNNMEVLQERYQKLCDAMDWVGFTDQEQLDVFKAMASILYIGNTTFVDNGNEELSVVQNKNSIEAATTLLSINYKEVMHALTSLNVFAAGEMVKRNYTMEKAEDARDAMAKAIYGRLFGWIVNKFNCLIAPIDPDHVNFKEIGILDIFGFEHFDDNSFEQACINLANEQLHFFFNQYVFKLEQEEYKKEGIDWKEIQFIDNRPLLNMFLEKPGLLSILDDESQFPKATDITLVDKLNETIGSTPYYVKSSTTHGYTFTIKHYAANVTYNTTNWLEKNRDTQPAEILEILKNSKNPLIRTIFNGQLTRTGSLALQGRSSVGRANKVRMAFNTTQVNRKEDKQRKLTVGAQFKHSLKVLMEKMNSAVPIFVRCLKPNHQRKPQLFDEKYILAQLQYTGVLETTKIRREGYAIRPTFAEFVNRYKILVCEWEMSETKENCLKILKKNDISGYQIGKTRVFLKYLQMEQLGDRITEVNKAAKNVQRVARGFLARRQYKRMQEISKKHADEIKELIAQISIVGEAAYEQQQATIKFDKYNKDTNKKQEKKLISPSKVKDTDDELSEGEIMEDDFTQKALGKYFESERRSRYGPAGSPKATINWFVETQMNEVKAPSGEFAPWFHGVISRREAERLLSDCEIGCYLIRVSESRFGYSLSFRDINRCRHYMIDQLSNGKYVIIGEPKPHRTLSDLIEYHKKVKISNWKHLLKNPCPQSTVDAAKLPNIHKRDQARLSSEPLVNKRQGPPLPKRNNLRPLSKTVDPKKLNVPLLPTTTRRMETSPKSSPKPDLKNKRATHK</sequence>
<evidence type="ECO:0000256" key="4">
    <source>
        <dbReference type="ARBA" id="ARBA00022490"/>
    </source>
</evidence>
<evidence type="ECO:0000256" key="5">
    <source>
        <dbReference type="ARBA" id="ARBA00022527"/>
    </source>
</evidence>
<evidence type="ECO:0000256" key="8">
    <source>
        <dbReference type="ARBA" id="ARBA00022741"/>
    </source>
</evidence>
<dbReference type="GO" id="GO:0030832">
    <property type="term" value="P:regulation of actin filament length"/>
    <property type="evidence" value="ECO:0007669"/>
    <property type="project" value="TreeGrafter"/>
</dbReference>
<evidence type="ECO:0000256" key="9">
    <source>
        <dbReference type="ARBA" id="ARBA00022777"/>
    </source>
</evidence>
<dbReference type="Pfam" id="PF00612">
    <property type="entry name" value="IQ"/>
    <property type="match status" value="1"/>
</dbReference>
<dbReference type="Proteomes" id="UP000597762">
    <property type="component" value="Unassembled WGS sequence"/>
</dbReference>
<proteinExistence type="inferred from homology"/>
<feature type="domain" description="Myosin motor" evidence="21">
    <location>
        <begin position="9"/>
        <end position="658"/>
    </location>
</feature>
<dbReference type="GO" id="GO:0003779">
    <property type="term" value="F:actin binding"/>
    <property type="evidence" value="ECO:0007669"/>
    <property type="project" value="UniProtKB-KW"/>
</dbReference>
<evidence type="ECO:0000256" key="14">
    <source>
        <dbReference type="ARBA" id="ARBA00023273"/>
    </source>
</evidence>
<keyword evidence="17" id="KW-0727">SH2 domain</keyword>
<gene>
    <name evidence="22" type="ORF">SPHA_51028</name>
</gene>
<keyword evidence="23" id="KW-1185">Reference proteome</keyword>
<keyword evidence="14" id="KW-0966">Cell projection</keyword>
<evidence type="ECO:0000256" key="13">
    <source>
        <dbReference type="ARBA" id="ARBA00023212"/>
    </source>
</evidence>
<protein>
    <recommendedName>
        <fullName evidence="3">non-specific serine/threonine protein kinase</fullName>
        <ecNumber evidence="3">2.7.11.1</ecNumber>
    </recommendedName>
</protein>
<evidence type="ECO:0000256" key="12">
    <source>
        <dbReference type="ARBA" id="ARBA00023175"/>
    </source>
</evidence>
<feature type="region of interest" description="Actin-binding" evidence="18">
    <location>
        <begin position="541"/>
        <end position="563"/>
    </location>
</feature>
<dbReference type="SUPFAM" id="SSF52540">
    <property type="entry name" value="P-loop containing nucleoside triphosphate hydrolases"/>
    <property type="match status" value="1"/>
</dbReference>
<dbReference type="InterPro" id="IPR000980">
    <property type="entry name" value="SH2"/>
</dbReference>
<feature type="domain" description="SH2" evidence="20">
    <location>
        <begin position="804"/>
        <end position="895"/>
    </location>
</feature>
<dbReference type="InterPro" id="IPR052409">
    <property type="entry name" value="Myosin-III_kinase_activity"/>
</dbReference>
<dbReference type="SMART" id="SM00242">
    <property type="entry name" value="MYSc"/>
    <property type="match status" value="1"/>
</dbReference>
<keyword evidence="18" id="KW-0009">Actin-binding</keyword>
<evidence type="ECO:0000313" key="23">
    <source>
        <dbReference type="Proteomes" id="UP000597762"/>
    </source>
</evidence>
<keyword evidence="4" id="KW-0963">Cytoplasm</keyword>
<keyword evidence="12 18" id="KW-0505">Motor protein</keyword>
<dbReference type="PANTHER" id="PTHR46256">
    <property type="entry name" value="AGAP011099-PA"/>
    <property type="match status" value="1"/>
</dbReference>
<evidence type="ECO:0000259" key="20">
    <source>
        <dbReference type="PROSITE" id="PS50001"/>
    </source>
</evidence>
<comment type="subcellular location">
    <subcellularLocation>
        <location evidence="2">Cell projection</location>
    </subcellularLocation>
    <subcellularLocation>
        <location evidence="1">Cytoplasm</location>
        <location evidence="1">Cytoskeleton</location>
    </subcellularLocation>
</comment>
<evidence type="ECO:0000256" key="2">
    <source>
        <dbReference type="ARBA" id="ARBA00004316"/>
    </source>
</evidence>
<dbReference type="Gene3D" id="1.20.5.4820">
    <property type="match status" value="1"/>
</dbReference>
<keyword evidence="11 18" id="KW-0518">Myosin</keyword>
<dbReference type="GO" id="GO:0042995">
    <property type="term" value="C:cell projection"/>
    <property type="evidence" value="ECO:0007669"/>
    <property type="project" value="UniProtKB-SubCell"/>
</dbReference>
<dbReference type="GO" id="GO:0004674">
    <property type="term" value="F:protein serine/threonine kinase activity"/>
    <property type="evidence" value="ECO:0007669"/>
    <property type="project" value="UniProtKB-KW"/>
</dbReference>
<evidence type="ECO:0000256" key="1">
    <source>
        <dbReference type="ARBA" id="ARBA00004245"/>
    </source>
</evidence>
<dbReference type="EC" id="2.7.11.1" evidence="3"/>
<dbReference type="PROSITE" id="PS50001">
    <property type="entry name" value="SH2"/>
    <property type="match status" value="1"/>
</dbReference>
<organism evidence="22 23">
    <name type="scientific">Acanthosepion pharaonis</name>
    <name type="common">Pharaoh cuttlefish</name>
    <name type="synonym">Sepia pharaonis</name>
    <dbReference type="NCBI Taxonomy" id="158019"/>
    <lineage>
        <taxon>Eukaryota</taxon>
        <taxon>Metazoa</taxon>
        <taxon>Spiralia</taxon>
        <taxon>Lophotrochozoa</taxon>
        <taxon>Mollusca</taxon>
        <taxon>Cephalopoda</taxon>
        <taxon>Coleoidea</taxon>
        <taxon>Decapodiformes</taxon>
        <taxon>Sepiida</taxon>
        <taxon>Sepiina</taxon>
        <taxon>Sepiidae</taxon>
        <taxon>Acanthosepion</taxon>
    </lineage>
</organism>
<dbReference type="Gene3D" id="1.10.10.820">
    <property type="match status" value="1"/>
</dbReference>
<evidence type="ECO:0000256" key="19">
    <source>
        <dbReference type="SAM" id="MobiDB-lite"/>
    </source>
</evidence>
<dbReference type="InterPro" id="IPR001609">
    <property type="entry name" value="Myosin_head_motor_dom-like"/>
</dbReference>
<accession>A0A812DCU0</accession>
<evidence type="ECO:0000256" key="18">
    <source>
        <dbReference type="PROSITE-ProRule" id="PRU00782"/>
    </source>
</evidence>
<dbReference type="GO" id="GO:0000146">
    <property type="term" value="F:microfilament motor activity"/>
    <property type="evidence" value="ECO:0007669"/>
    <property type="project" value="TreeGrafter"/>
</dbReference>
<keyword evidence="10 18" id="KW-0067">ATP-binding</keyword>
<dbReference type="Gene3D" id="3.30.505.10">
    <property type="entry name" value="SH2 domain"/>
    <property type="match status" value="1"/>
</dbReference>